<keyword evidence="14" id="KW-1185">Reference proteome</keyword>
<dbReference type="Proteomes" id="UP000450917">
    <property type="component" value="Unassembled WGS sequence"/>
</dbReference>
<comment type="caution">
    <text evidence="13">The sequence shown here is derived from an EMBL/GenBank/DDBJ whole genome shotgun (WGS) entry which is preliminary data.</text>
</comment>
<feature type="transmembrane region" description="Helical" evidence="12">
    <location>
        <begin position="187"/>
        <end position="205"/>
    </location>
</feature>
<dbReference type="Pfam" id="PF13367">
    <property type="entry name" value="PrsW-protease"/>
    <property type="match status" value="1"/>
</dbReference>
<dbReference type="AlphaFoldDB" id="A0A7X3CVD0"/>
<feature type="transmembrane region" description="Helical" evidence="12">
    <location>
        <begin position="59"/>
        <end position="80"/>
    </location>
</feature>
<evidence type="ECO:0000256" key="11">
    <source>
        <dbReference type="PIRNR" id="PIRNR016933"/>
    </source>
</evidence>
<comment type="similarity">
    <text evidence="2 11">Belongs to the protease PrsW family.</text>
</comment>
<dbReference type="InterPro" id="IPR023596">
    <property type="entry name" value="Peptidase_PrsW_arch/bac"/>
</dbReference>
<keyword evidence="9 11" id="KW-0472">Membrane</keyword>
<organism evidence="13 14">
    <name type="scientific">Paenibacillus validus</name>
    <dbReference type="NCBI Taxonomy" id="44253"/>
    <lineage>
        <taxon>Bacteria</taxon>
        <taxon>Bacillati</taxon>
        <taxon>Bacillota</taxon>
        <taxon>Bacilli</taxon>
        <taxon>Bacillales</taxon>
        <taxon>Paenibacillaceae</taxon>
        <taxon>Paenibacillus</taxon>
    </lineage>
</organism>
<keyword evidence="8 12" id="KW-1133">Transmembrane helix</keyword>
<dbReference type="EMBL" id="WNZX01000020">
    <property type="protein sequence ID" value="MUG73047.1"/>
    <property type="molecule type" value="Genomic_DNA"/>
</dbReference>
<comment type="function">
    <text evidence="11">Involved in the degradation of specific anti-sigma factors.</text>
</comment>
<dbReference type="GO" id="GO:0008237">
    <property type="term" value="F:metallopeptidase activity"/>
    <property type="evidence" value="ECO:0007669"/>
    <property type="project" value="UniProtKB-KW"/>
</dbReference>
<dbReference type="PIRSF" id="PIRSF016933">
    <property type="entry name" value="PrsW"/>
    <property type="match status" value="1"/>
</dbReference>
<dbReference type="PANTHER" id="PTHR36844">
    <property type="entry name" value="PROTEASE PRSW"/>
    <property type="match status" value="1"/>
</dbReference>
<keyword evidence="7 11" id="KW-0378">Hydrolase</keyword>
<feature type="transmembrane region" description="Helical" evidence="12">
    <location>
        <begin position="211"/>
        <end position="229"/>
    </location>
</feature>
<evidence type="ECO:0000256" key="7">
    <source>
        <dbReference type="ARBA" id="ARBA00022801"/>
    </source>
</evidence>
<feature type="transmembrane region" description="Helical" evidence="12">
    <location>
        <begin position="27"/>
        <end position="47"/>
    </location>
</feature>
<dbReference type="RefSeq" id="WP_141336072.1">
    <property type="nucleotide sequence ID" value="NZ_JBDLZV010000001.1"/>
</dbReference>
<evidence type="ECO:0000256" key="9">
    <source>
        <dbReference type="ARBA" id="ARBA00023136"/>
    </source>
</evidence>
<evidence type="ECO:0000313" key="13">
    <source>
        <dbReference type="EMBL" id="MUG73047.1"/>
    </source>
</evidence>
<evidence type="ECO:0000313" key="14">
    <source>
        <dbReference type="Proteomes" id="UP000450917"/>
    </source>
</evidence>
<feature type="transmembrane region" description="Helical" evidence="12">
    <location>
        <begin position="151"/>
        <end position="175"/>
    </location>
</feature>
<dbReference type="InterPro" id="IPR026898">
    <property type="entry name" value="PrsW"/>
</dbReference>
<sequence length="246" mass="28195">MEDLRDSDVNRMAYYIRTENRVVRMEVISKLIGAVAPGVCLLAYFYLKDQLKPEPFKLVIKVFIIGGLVVFPLIVVQSILAPYNGGIWIESFLLSGLFEEFIKWFLLYFLIYNHTEFDEFFDGIVYAVAIAAGFATVENLFYVILGNGNEFSVIWTRALLPVSGHVLFGITMGYYFAKMKNNPKIRYYILSILLPACFHGVFNLMNHLEMPFGRGLLITFMSFLWWFNIRKMNLSIGKGAVGLAEK</sequence>
<evidence type="ECO:0000256" key="2">
    <source>
        <dbReference type="ARBA" id="ARBA00009165"/>
    </source>
</evidence>
<evidence type="ECO:0000256" key="5">
    <source>
        <dbReference type="ARBA" id="ARBA00022670"/>
    </source>
</evidence>
<feature type="transmembrane region" description="Helical" evidence="12">
    <location>
        <begin position="92"/>
        <end position="112"/>
    </location>
</feature>
<evidence type="ECO:0000256" key="3">
    <source>
        <dbReference type="ARBA" id="ARBA00018997"/>
    </source>
</evidence>
<accession>A0A7X3CVD0</accession>
<comment type="subcellular location">
    <subcellularLocation>
        <location evidence="1">Cell membrane</location>
        <topology evidence="1">Multi-pass membrane protein</topology>
    </subcellularLocation>
</comment>
<evidence type="ECO:0000256" key="12">
    <source>
        <dbReference type="SAM" id="Phobius"/>
    </source>
</evidence>
<evidence type="ECO:0000256" key="6">
    <source>
        <dbReference type="ARBA" id="ARBA00022692"/>
    </source>
</evidence>
<keyword evidence="4 11" id="KW-1003">Cell membrane</keyword>
<feature type="transmembrane region" description="Helical" evidence="12">
    <location>
        <begin position="124"/>
        <end position="145"/>
    </location>
</feature>
<keyword evidence="6 12" id="KW-0812">Transmembrane</keyword>
<dbReference type="EC" id="3.4.-.-" evidence="11"/>
<gene>
    <name evidence="13" type="ORF">GNP93_20655</name>
</gene>
<keyword evidence="5 11" id="KW-0645">Protease</keyword>
<reference evidence="13 14" key="1">
    <citation type="submission" date="2019-11" db="EMBL/GenBank/DDBJ databases">
        <title>Draft genome sequences of five Paenibacillus species of dairy origin.</title>
        <authorList>
            <person name="Olajide A.M."/>
            <person name="Chen S."/>
            <person name="Lapointe G."/>
        </authorList>
    </citation>
    <scope>NUCLEOTIDE SEQUENCE [LARGE SCALE GENOMIC DNA]</scope>
    <source>
        <strain evidence="13 14">2CS3</strain>
    </source>
</reference>
<dbReference type="PANTHER" id="PTHR36844:SF1">
    <property type="entry name" value="PROTEASE PRSW"/>
    <property type="match status" value="1"/>
</dbReference>
<dbReference type="GO" id="GO:0006508">
    <property type="term" value="P:proteolysis"/>
    <property type="evidence" value="ECO:0007669"/>
    <property type="project" value="UniProtKB-KW"/>
</dbReference>
<proteinExistence type="inferred from homology"/>
<evidence type="ECO:0000256" key="4">
    <source>
        <dbReference type="ARBA" id="ARBA00022475"/>
    </source>
</evidence>
<evidence type="ECO:0000256" key="1">
    <source>
        <dbReference type="ARBA" id="ARBA00004651"/>
    </source>
</evidence>
<evidence type="ECO:0000256" key="10">
    <source>
        <dbReference type="ARBA" id="ARBA00030345"/>
    </source>
</evidence>
<keyword evidence="13" id="KW-0482">Metalloprotease</keyword>
<dbReference type="GO" id="GO:0005886">
    <property type="term" value="C:plasma membrane"/>
    <property type="evidence" value="ECO:0007669"/>
    <property type="project" value="UniProtKB-SubCell"/>
</dbReference>
<protein>
    <recommendedName>
        <fullName evidence="3 11">Protease PrsW</fullName>
        <ecNumber evidence="11">3.4.-.-</ecNumber>
    </recommendedName>
    <alternativeName>
        <fullName evidence="10 11">Protease responsible for activating sigma-W</fullName>
    </alternativeName>
</protein>
<evidence type="ECO:0000256" key="8">
    <source>
        <dbReference type="ARBA" id="ARBA00022989"/>
    </source>
</evidence>
<name>A0A7X3CVD0_9BACL</name>